<comment type="caution">
    <text evidence="1">The sequence shown here is derived from an EMBL/GenBank/DDBJ whole genome shotgun (WGS) entry which is preliminary data.</text>
</comment>
<protein>
    <submittedName>
        <fullName evidence="1">Transposase</fullName>
    </submittedName>
</protein>
<dbReference type="PATRIC" id="fig|45070.6.peg.2977"/>
<dbReference type="STRING" id="45070.Lnau_2823"/>
<sequence>MHSTQPAAFKWSHFHGGVILQGVRGYWNYGISYRDFEDMQIRVSLNGSLIRLKDFTLGKYAAIKGFEIMRMFRLIRGANG</sequence>
<name>A0A0W0WLI9_9GAMM</name>
<organism evidence="1 2">
    <name type="scientific">Legionella nautarum</name>
    <dbReference type="NCBI Taxonomy" id="45070"/>
    <lineage>
        <taxon>Bacteria</taxon>
        <taxon>Pseudomonadati</taxon>
        <taxon>Pseudomonadota</taxon>
        <taxon>Gammaproteobacteria</taxon>
        <taxon>Legionellales</taxon>
        <taxon>Legionellaceae</taxon>
        <taxon>Legionella</taxon>
    </lineage>
</organism>
<keyword evidence="2" id="KW-1185">Reference proteome</keyword>
<dbReference type="EMBL" id="LNYO01000024">
    <property type="protein sequence ID" value="KTD33175.1"/>
    <property type="molecule type" value="Genomic_DNA"/>
</dbReference>
<dbReference type="AlphaFoldDB" id="A0A0W0WLI9"/>
<evidence type="ECO:0000313" key="1">
    <source>
        <dbReference type="EMBL" id="KTD33175.1"/>
    </source>
</evidence>
<reference evidence="1 2" key="1">
    <citation type="submission" date="2015-11" db="EMBL/GenBank/DDBJ databases">
        <title>Genomic analysis of 38 Legionella species identifies large and diverse effector repertoires.</title>
        <authorList>
            <person name="Burstein D."/>
            <person name="Amaro F."/>
            <person name="Zusman T."/>
            <person name="Lifshitz Z."/>
            <person name="Cohen O."/>
            <person name="Gilbert J.A."/>
            <person name="Pupko T."/>
            <person name="Shuman H.A."/>
            <person name="Segal G."/>
        </authorList>
    </citation>
    <scope>NUCLEOTIDE SEQUENCE [LARGE SCALE GENOMIC DNA]</scope>
    <source>
        <strain evidence="1 2">ATCC 49506</strain>
    </source>
</reference>
<dbReference type="Proteomes" id="UP000054725">
    <property type="component" value="Unassembled WGS sequence"/>
</dbReference>
<accession>A0A0W0WLI9</accession>
<proteinExistence type="predicted"/>
<evidence type="ECO:0000313" key="2">
    <source>
        <dbReference type="Proteomes" id="UP000054725"/>
    </source>
</evidence>
<gene>
    <name evidence="1" type="ORF">Lnau_2823</name>
</gene>